<evidence type="ECO:0000256" key="3">
    <source>
        <dbReference type="ARBA" id="ARBA00022475"/>
    </source>
</evidence>
<evidence type="ECO:0000256" key="1">
    <source>
        <dbReference type="ARBA" id="ARBA00004308"/>
    </source>
</evidence>
<organism evidence="6 7">
    <name type="scientific">Afipia broomeae ATCC 49717</name>
    <dbReference type="NCBI Taxonomy" id="883078"/>
    <lineage>
        <taxon>Bacteria</taxon>
        <taxon>Pseudomonadati</taxon>
        <taxon>Pseudomonadota</taxon>
        <taxon>Alphaproteobacteria</taxon>
        <taxon>Hyphomicrobiales</taxon>
        <taxon>Nitrobacteraceae</taxon>
        <taxon>Afipia</taxon>
    </lineage>
</organism>
<reference evidence="6 7" key="1">
    <citation type="submission" date="2012-04" db="EMBL/GenBank/DDBJ databases">
        <title>The Genome Sequence of Afipia broomeae ATCC 49717.</title>
        <authorList>
            <consortium name="The Broad Institute Genome Sequencing Platform"/>
            <person name="Earl A."/>
            <person name="Ward D."/>
            <person name="Feldgarden M."/>
            <person name="Gevers D."/>
            <person name="Huys G."/>
            <person name="Walker B."/>
            <person name="Young S.K."/>
            <person name="Zeng Q."/>
            <person name="Gargeya S."/>
            <person name="Fitzgerald M."/>
            <person name="Haas B."/>
            <person name="Abouelleil A."/>
            <person name="Alvarado L."/>
            <person name="Arachchi H.M."/>
            <person name="Berlin A."/>
            <person name="Chapman S.B."/>
            <person name="Goldberg J."/>
            <person name="Griggs A."/>
            <person name="Gujja S."/>
            <person name="Hansen M."/>
            <person name="Howarth C."/>
            <person name="Imamovic A."/>
            <person name="Larimer J."/>
            <person name="McCowen C."/>
            <person name="Montmayeur A."/>
            <person name="Murphy C."/>
            <person name="Neiman D."/>
            <person name="Pearson M."/>
            <person name="Priest M."/>
            <person name="Roberts A."/>
            <person name="Saif S."/>
            <person name="Shea T."/>
            <person name="Sisk P."/>
            <person name="Sykes S."/>
            <person name="Wortman J."/>
            <person name="Nusbaum C."/>
            <person name="Birren B."/>
        </authorList>
    </citation>
    <scope>NUCLEOTIDE SEQUENCE [LARGE SCALE GENOMIC DNA]</scope>
    <source>
        <strain evidence="6 7">ATCC 49717</strain>
    </source>
</reference>
<evidence type="ECO:0000256" key="5">
    <source>
        <dbReference type="ARBA" id="ARBA00023136"/>
    </source>
</evidence>
<name>K8PEN7_9BRAD</name>
<accession>K8PEN7</accession>
<evidence type="ECO:0000313" key="6">
    <source>
        <dbReference type="EMBL" id="EKS38040.1"/>
    </source>
</evidence>
<dbReference type="InterPro" id="IPR044527">
    <property type="entry name" value="NrtA/CpmA_ABC-bd_dom"/>
</dbReference>
<dbReference type="RefSeq" id="WP_006020600.1">
    <property type="nucleotide sequence ID" value="NZ_KB375282.1"/>
</dbReference>
<dbReference type="PANTHER" id="PTHR30024">
    <property type="entry name" value="ALIPHATIC SULFONATES-BINDING PROTEIN-RELATED"/>
    <property type="match status" value="1"/>
</dbReference>
<proteinExistence type="predicted"/>
<keyword evidence="3" id="KW-1003">Cell membrane</keyword>
<dbReference type="Pfam" id="PF13379">
    <property type="entry name" value="NMT1_2"/>
    <property type="match status" value="1"/>
</dbReference>
<dbReference type="Gene3D" id="3.40.190.10">
    <property type="entry name" value="Periplasmic binding protein-like II"/>
    <property type="match status" value="2"/>
</dbReference>
<evidence type="ECO:0000256" key="4">
    <source>
        <dbReference type="ARBA" id="ARBA00022519"/>
    </source>
</evidence>
<dbReference type="AlphaFoldDB" id="K8PEN7"/>
<dbReference type="Proteomes" id="UP000001096">
    <property type="component" value="Unassembled WGS sequence"/>
</dbReference>
<evidence type="ECO:0000313" key="7">
    <source>
        <dbReference type="Proteomes" id="UP000001096"/>
    </source>
</evidence>
<dbReference type="GO" id="GO:0012505">
    <property type="term" value="C:endomembrane system"/>
    <property type="evidence" value="ECO:0007669"/>
    <property type="project" value="UniProtKB-SubCell"/>
</dbReference>
<evidence type="ECO:0008006" key="8">
    <source>
        <dbReference type="Google" id="ProtNLM"/>
    </source>
</evidence>
<comment type="subcellular location">
    <subcellularLocation>
        <location evidence="1">Endomembrane system</location>
    </subcellularLocation>
</comment>
<dbReference type="SUPFAM" id="SSF53850">
    <property type="entry name" value="Periplasmic binding protein-like II"/>
    <property type="match status" value="1"/>
</dbReference>
<keyword evidence="7" id="KW-1185">Reference proteome</keyword>
<evidence type="ECO:0000256" key="2">
    <source>
        <dbReference type="ARBA" id="ARBA00022448"/>
    </source>
</evidence>
<sequence length="390" mass="41854">MTGTPLRIGFIPLVDAAALLVAVDKGFTAAEGLDVTLVREVSWSNVRDKLNIGLFDAAHLLAPVAIASTLGLSQVKVPIIAPFNLGLNGNAITVSPALYAAITGEADGDPANPMVTAKALARVVAARRKSGSEPLTFGMTFPFSTHNYQLRFWMAAGGVDPDEDVRLVVLPPPYMVDSLANGHVDAFCVGAPWNSVAVDLGVGHILHYVSDILERAAEKVLAVRETWALKNSGVLARLTRAHGHAADFIENPDNRTEVSRILGAPERIGVDPEVIRRTLDGRLKISPGGTIRESGRYLLIGREGAARPDPVQAAWLYAQMVRWGQAAYSREALETARKVFRPDLYDAALGAPKTPVRAMQDSVGAFDGPLFDPNDIPAHLASVTIKRRQL</sequence>
<comment type="caution">
    <text evidence="6">The sequence shown here is derived from an EMBL/GenBank/DDBJ whole genome shotgun (WGS) entry which is preliminary data.</text>
</comment>
<keyword evidence="2" id="KW-0813">Transport</keyword>
<gene>
    <name evidence="6" type="ORF">HMPREF9695_01880</name>
</gene>
<dbReference type="HOGENOM" id="CLU_037398_0_1_5"/>
<dbReference type="EMBL" id="AGWX01000003">
    <property type="protein sequence ID" value="EKS38040.1"/>
    <property type="molecule type" value="Genomic_DNA"/>
</dbReference>
<dbReference type="CDD" id="cd13553">
    <property type="entry name" value="PBP2_NrtA_CpmA_like"/>
    <property type="match status" value="1"/>
</dbReference>
<keyword evidence="5" id="KW-0472">Membrane</keyword>
<dbReference type="PANTHER" id="PTHR30024:SF43">
    <property type="entry name" value="BLL4572 PROTEIN"/>
    <property type="match status" value="1"/>
</dbReference>
<dbReference type="PATRIC" id="fig|883078.3.peg.1929"/>
<protein>
    <recommendedName>
        <fullName evidence="8">Nitrate transporter</fullName>
    </recommendedName>
</protein>
<dbReference type="eggNOG" id="COG0715">
    <property type="taxonomic scope" value="Bacteria"/>
</dbReference>
<keyword evidence="4" id="KW-0997">Cell inner membrane</keyword>